<evidence type="ECO:0000256" key="10">
    <source>
        <dbReference type="RuleBase" id="RU363066"/>
    </source>
</evidence>
<proteinExistence type="inferred from homology"/>
<dbReference type="InterPro" id="IPR031322">
    <property type="entry name" value="Shikimate/glucono_kinase"/>
</dbReference>
<name>A0A7K0CVR6_9NOCA</name>
<keyword evidence="8" id="KW-0311">Gluconate utilization</keyword>
<dbReference type="EC" id="2.7.1.12" evidence="3 10"/>
<dbReference type="Gene3D" id="3.40.50.300">
    <property type="entry name" value="P-loop containing nucleotide triphosphate hydrolases"/>
    <property type="match status" value="1"/>
</dbReference>
<protein>
    <recommendedName>
        <fullName evidence="3 10">Gluconokinase</fullName>
        <ecNumber evidence="3 10">2.7.1.12</ecNumber>
    </recommendedName>
</protein>
<gene>
    <name evidence="11" type="ORF">NRB20_05550</name>
</gene>
<evidence type="ECO:0000256" key="7">
    <source>
        <dbReference type="ARBA" id="ARBA00022840"/>
    </source>
</evidence>
<keyword evidence="4 10" id="KW-0808">Transferase</keyword>
<dbReference type="CDD" id="cd02021">
    <property type="entry name" value="GntK"/>
    <property type="match status" value="1"/>
</dbReference>
<evidence type="ECO:0000256" key="9">
    <source>
        <dbReference type="ARBA" id="ARBA00048090"/>
    </source>
</evidence>
<keyword evidence="6 10" id="KW-0418">Kinase</keyword>
<reference evidence="11 12" key="1">
    <citation type="submission" date="2019-10" db="EMBL/GenBank/DDBJ databases">
        <title>Nocardia macrotermitis sp. nov. and Nocardia aurantia sp. nov., isolated from the gut of fungus growing-termite Macrotermes natalensis.</title>
        <authorList>
            <person name="Benndorf R."/>
            <person name="Schwitalla J."/>
            <person name="Martin K."/>
            <person name="De Beer W."/>
            <person name="Kaster A.-K."/>
            <person name="Vollmers J."/>
            <person name="Poulsen M."/>
            <person name="Beemelmanns C."/>
        </authorList>
    </citation>
    <scope>NUCLEOTIDE SEQUENCE [LARGE SCALE GENOMIC DNA]</scope>
    <source>
        <strain evidence="11 12">RB20</strain>
    </source>
</reference>
<evidence type="ECO:0000256" key="1">
    <source>
        <dbReference type="ARBA" id="ARBA00004761"/>
    </source>
</evidence>
<comment type="pathway">
    <text evidence="1">Carbohydrate acid metabolism.</text>
</comment>
<organism evidence="11 12">
    <name type="scientific">Nocardia macrotermitis</name>
    <dbReference type="NCBI Taxonomy" id="2585198"/>
    <lineage>
        <taxon>Bacteria</taxon>
        <taxon>Bacillati</taxon>
        <taxon>Actinomycetota</taxon>
        <taxon>Actinomycetes</taxon>
        <taxon>Mycobacteriales</taxon>
        <taxon>Nocardiaceae</taxon>
        <taxon>Nocardia</taxon>
    </lineage>
</organism>
<dbReference type="GO" id="GO:0019521">
    <property type="term" value="P:D-gluconate metabolic process"/>
    <property type="evidence" value="ECO:0007669"/>
    <property type="project" value="UniProtKB-KW"/>
</dbReference>
<dbReference type="InterPro" id="IPR027417">
    <property type="entry name" value="P-loop_NTPase"/>
</dbReference>
<dbReference type="InterPro" id="IPR006001">
    <property type="entry name" value="Therm_gnt_kin"/>
</dbReference>
<evidence type="ECO:0000256" key="5">
    <source>
        <dbReference type="ARBA" id="ARBA00022741"/>
    </source>
</evidence>
<evidence type="ECO:0000256" key="6">
    <source>
        <dbReference type="ARBA" id="ARBA00022777"/>
    </source>
</evidence>
<evidence type="ECO:0000313" key="12">
    <source>
        <dbReference type="Proteomes" id="UP000438448"/>
    </source>
</evidence>
<dbReference type="FunFam" id="3.40.50.300:FF:000522">
    <property type="entry name" value="Gluconokinase"/>
    <property type="match status" value="1"/>
</dbReference>
<evidence type="ECO:0000313" key="11">
    <source>
        <dbReference type="EMBL" id="MQY17491.1"/>
    </source>
</evidence>
<comment type="caution">
    <text evidence="11">The sequence shown here is derived from an EMBL/GenBank/DDBJ whole genome shotgun (WGS) entry which is preliminary data.</text>
</comment>
<comment type="catalytic activity">
    <reaction evidence="9 10">
        <text>D-gluconate + ATP = 6-phospho-D-gluconate + ADP + H(+)</text>
        <dbReference type="Rhea" id="RHEA:19433"/>
        <dbReference type="ChEBI" id="CHEBI:15378"/>
        <dbReference type="ChEBI" id="CHEBI:18391"/>
        <dbReference type="ChEBI" id="CHEBI:30616"/>
        <dbReference type="ChEBI" id="CHEBI:58759"/>
        <dbReference type="ChEBI" id="CHEBI:456216"/>
        <dbReference type="EC" id="2.7.1.12"/>
    </reaction>
</comment>
<dbReference type="GO" id="GO:0046316">
    <property type="term" value="F:gluconokinase activity"/>
    <property type="evidence" value="ECO:0007669"/>
    <property type="project" value="UniProtKB-EC"/>
</dbReference>
<sequence length="176" mass="19066">MVMVAHMSTARPVIAVMGVSGSGKTTVGRRLASELGAPYADGDDLHPAANIAKMSAGIPLDDADRLPWLDAVGQWLAEQGERGAVVSCSALKHEYRDRLRAAVPGLYFAALDVPRAELIRRMTTRTGHFMHVELLDSQLATLQPLSAQEYGRTFEATRDVDTIVREILDAAGTQPR</sequence>
<dbReference type="GO" id="GO:0005524">
    <property type="term" value="F:ATP binding"/>
    <property type="evidence" value="ECO:0007669"/>
    <property type="project" value="UniProtKB-KW"/>
</dbReference>
<dbReference type="EMBL" id="WEGK01000001">
    <property type="protein sequence ID" value="MQY17491.1"/>
    <property type="molecule type" value="Genomic_DNA"/>
</dbReference>
<evidence type="ECO:0000256" key="8">
    <source>
        <dbReference type="ARBA" id="ARBA00023064"/>
    </source>
</evidence>
<keyword evidence="12" id="KW-1185">Reference proteome</keyword>
<dbReference type="GO" id="GO:0005737">
    <property type="term" value="C:cytoplasm"/>
    <property type="evidence" value="ECO:0007669"/>
    <property type="project" value="TreeGrafter"/>
</dbReference>
<evidence type="ECO:0000256" key="3">
    <source>
        <dbReference type="ARBA" id="ARBA00012054"/>
    </source>
</evidence>
<dbReference type="PANTHER" id="PTHR43442:SF3">
    <property type="entry name" value="GLUCONOKINASE-RELATED"/>
    <property type="match status" value="1"/>
</dbReference>
<dbReference type="PANTHER" id="PTHR43442">
    <property type="entry name" value="GLUCONOKINASE-RELATED"/>
    <property type="match status" value="1"/>
</dbReference>
<comment type="similarity">
    <text evidence="2 10">Belongs to the gluconokinase GntK/GntV family.</text>
</comment>
<evidence type="ECO:0000256" key="4">
    <source>
        <dbReference type="ARBA" id="ARBA00022679"/>
    </source>
</evidence>
<dbReference type="Proteomes" id="UP000438448">
    <property type="component" value="Unassembled WGS sequence"/>
</dbReference>
<evidence type="ECO:0000256" key="2">
    <source>
        <dbReference type="ARBA" id="ARBA00008420"/>
    </source>
</evidence>
<keyword evidence="5 10" id="KW-0547">Nucleotide-binding</keyword>
<dbReference type="Pfam" id="PF01202">
    <property type="entry name" value="SKI"/>
    <property type="match status" value="1"/>
</dbReference>
<dbReference type="SUPFAM" id="SSF52540">
    <property type="entry name" value="P-loop containing nucleoside triphosphate hydrolases"/>
    <property type="match status" value="1"/>
</dbReference>
<dbReference type="AlphaFoldDB" id="A0A7K0CVR6"/>
<accession>A0A7K0CVR6</accession>
<dbReference type="NCBIfam" id="TIGR01313">
    <property type="entry name" value="therm_gnt_kin"/>
    <property type="match status" value="1"/>
</dbReference>
<keyword evidence="7 10" id="KW-0067">ATP-binding</keyword>